<dbReference type="OrthoDB" id="1937912at2759"/>
<accession>T0MBF3</accession>
<organism evidence="6 7">
    <name type="scientific">Vairimorpha apis BRL 01</name>
    <dbReference type="NCBI Taxonomy" id="1037528"/>
    <lineage>
        <taxon>Eukaryota</taxon>
        <taxon>Fungi</taxon>
        <taxon>Fungi incertae sedis</taxon>
        <taxon>Microsporidia</taxon>
        <taxon>Nosematidae</taxon>
        <taxon>Vairimorpha</taxon>
    </lineage>
</organism>
<proteinExistence type="predicted"/>
<evidence type="ECO:0000313" key="7">
    <source>
        <dbReference type="Proteomes" id="UP000053780"/>
    </source>
</evidence>
<name>T0MBF3_9MICR</name>
<keyword evidence="2 4" id="KW-0103">Bromodomain</keyword>
<keyword evidence="3" id="KW-0012">Acyltransferase</keyword>
<dbReference type="InterPro" id="IPR036427">
    <property type="entry name" value="Bromodomain-like_sf"/>
</dbReference>
<evidence type="ECO:0000313" key="6">
    <source>
        <dbReference type="EMBL" id="EQB60521.1"/>
    </source>
</evidence>
<dbReference type="GO" id="GO:0000123">
    <property type="term" value="C:histone acetyltransferase complex"/>
    <property type="evidence" value="ECO:0007669"/>
    <property type="project" value="TreeGrafter"/>
</dbReference>
<dbReference type="Pfam" id="PF00439">
    <property type="entry name" value="Bromodomain"/>
    <property type="match status" value="1"/>
</dbReference>
<dbReference type="VEuPathDB" id="MicrosporidiaDB:NAPIS_ORF01895"/>
<dbReference type="PANTHER" id="PTHR45750:SF3">
    <property type="entry name" value="HISTONE ACETYLTRANSFERASE"/>
    <property type="match status" value="1"/>
</dbReference>
<reference evidence="6 7" key="1">
    <citation type="journal article" date="2013" name="BMC Genomics">
        <title>Genome sequencing and comparative genomics of honey bee microsporidia, Nosema apis reveal novel insights into host-parasite interactions.</title>
        <authorList>
            <person name="Chen Yp."/>
            <person name="Pettis J.S."/>
            <person name="Zhao Y."/>
            <person name="Liu X."/>
            <person name="Tallon L.J."/>
            <person name="Sadzewicz L.D."/>
            <person name="Li R."/>
            <person name="Zheng H."/>
            <person name="Huang S."/>
            <person name="Zhang X."/>
            <person name="Hamilton M.C."/>
            <person name="Pernal S.F."/>
            <person name="Melathopoulos A.P."/>
            <person name="Yan X."/>
            <person name="Evans J.D."/>
        </authorList>
    </citation>
    <scope>NUCLEOTIDE SEQUENCE [LARGE SCALE GENOMIC DNA]</scope>
    <source>
        <strain evidence="6 7">BRL 01</strain>
    </source>
</reference>
<feature type="domain" description="Bromo" evidence="5">
    <location>
        <begin position="26"/>
        <end position="96"/>
    </location>
</feature>
<sequence>MNINKDRRGRDECLNGFIELMMGILRNDPNSWPFLDPVSAKDIPEYYEIIKSPMDLSKIREKFRNNIYKSLDLFISDVHLMLNNCFKFNARETQYYRCAEVLFTLFEEKLKFYENSIKYWEF</sequence>
<protein>
    <submittedName>
        <fullName evidence="6">Fetal alzheimer falz</fullName>
    </submittedName>
</protein>
<dbReference type="GO" id="GO:0010484">
    <property type="term" value="F:histone H3 acetyltransferase activity"/>
    <property type="evidence" value="ECO:0007669"/>
    <property type="project" value="TreeGrafter"/>
</dbReference>
<evidence type="ECO:0000256" key="3">
    <source>
        <dbReference type="ARBA" id="ARBA00023315"/>
    </source>
</evidence>
<dbReference type="PRINTS" id="PR00503">
    <property type="entry name" value="BROMODOMAIN"/>
</dbReference>
<dbReference type="InterPro" id="IPR037800">
    <property type="entry name" value="GCN5"/>
</dbReference>
<dbReference type="PANTHER" id="PTHR45750">
    <property type="entry name" value="GH11602P"/>
    <property type="match status" value="1"/>
</dbReference>
<dbReference type="GO" id="GO:0045944">
    <property type="term" value="P:positive regulation of transcription by RNA polymerase II"/>
    <property type="evidence" value="ECO:0007669"/>
    <property type="project" value="TreeGrafter"/>
</dbReference>
<dbReference type="InterPro" id="IPR018359">
    <property type="entry name" value="Bromodomain_CS"/>
</dbReference>
<dbReference type="InterPro" id="IPR001487">
    <property type="entry name" value="Bromodomain"/>
</dbReference>
<dbReference type="PROSITE" id="PS00633">
    <property type="entry name" value="BROMODOMAIN_1"/>
    <property type="match status" value="1"/>
</dbReference>
<evidence type="ECO:0000256" key="4">
    <source>
        <dbReference type="PROSITE-ProRule" id="PRU00035"/>
    </source>
</evidence>
<gene>
    <name evidence="6" type="ORF">NAPIS_ORF01895</name>
</gene>
<dbReference type="SUPFAM" id="SSF47370">
    <property type="entry name" value="Bromodomain"/>
    <property type="match status" value="1"/>
</dbReference>
<evidence type="ECO:0000256" key="2">
    <source>
        <dbReference type="ARBA" id="ARBA00023117"/>
    </source>
</evidence>
<keyword evidence="1" id="KW-0808">Transferase</keyword>
<dbReference type="PROSITE" id="PS50014">
    <property type="entry name" value="BROMODOMAIN_2"/>
    <property type="match status" value="1"/>
</dbReference>
<keyword evidence="7" id="KW-1185">Reference proteome</keyword>
<dbReference type="Proteomes" id="UP000053780">
    <property type="component" value="Unassembled WGS sequence"/>
</dbReference>
<evidence type="ECO:0000256" key="1">
    <source>
        <dbReference type="ARBA" id="ARBA00022679"/>
    </source>
</evidence>
<dbReference type="EMBL" id="KE647277">
    <property type="protein sequence ID" value="EQB60521.1"/>
    <property type="molecule type" value="Genomic_DNA"/>
</dbReference>
<dbReference type="AlphaFoldDB" id="T0MBF3"/>
<evidence type="ECO:0000259" key="5">
    <source>
        <dbReference type="PROSITE" id="PS50014"/>
    </source>
</evidence>
<dbReference type="SMART" id="SM00297">
    <property type="entry name" value="BROMO"/>
    <property type="match status" value="1"/>
</dbReference>
<dbReference type="HOGENOM" id="CLU_129458_1_1_1"/>
<dbReference type="Gene3D" id="1.20.920.10">
    <property type="entry name" value="Bromodomain-like"/>
    <property type="match status" value="1"/>
</dbReference>